<keyword evidence="2 3" id="KW-0040">ANK repeat</keyword>
<keyword evidence="5" id="KW-1185">Reference proteome</keyword>
<dbReference type="PANTHER" id="PTHR24198:SF165">
    <property type="entry name" value="ANKYRIN REPEAT-CONTAINING PROTEIN-RELATED"/>
    <property type="match status" value="1"/>
</dbReference>
<dbReference type="Proteomes" id="UP001501598">
    <property type="component" value="Unassembled WGS sequence"/>
</dbReference>
<evidence type="ECO:0000256" key="2">
    <source>
        <dbReference type="ARBA" id="ARBA00023043"/>
    </source>
</evidence>
<evidence type="ECO:0000313" key="4">
    <source>
        <dbReference type="EMBL" id="GAA4551171.1"/>
    </source>
</evidence>
<evidence type="ECO:0000256" key="1">
    <source>
        <dbReference type="ARBA" id="ARBA00022737"/>
    </source>
</evidence>
<protein>
    <recommendedName>
        <fullName evidence="6">Ankyrin repeat protein</fullName>
    </recommendedName>
</protein>
<organism evidence="4 5">
    <name type="scientific">Pseudonocardia xishanensis</name>
    <dbReference type="NCBI Taxonomy" id="630995"/>
    <lineage>
        <taxon>Bacteria</taxon>
        <taxon>Bacillati</taxon>
        <taxon>Actinomycetota</taxon>
        <taxon>Actinomycetes</taxon>
        <taxon>Pseudonocardiales</taxon>
        <taxon>Pseudonocardiaceae</taxon>
        <taxon>Pseudonocardia</taxon>
    </lineage>
</organism>
<dbReference type="EMBL" id="BAABGT010000066">
    <property type="protein sequence ID" value="GAA4551171.1"/>
    <property type="molecule type" value="Genomic_DNA"/>
</dbReference>
<dbReference type="PANTHER" id="PTHR24198">
    <property type="entry name" value="ANKYRIN REPEAT AND PROTEIN KINASE DOMAIN-CONTAINING PROTEIN"/>
    <property type="match status" value="1"/>
</dbReference>
<dbReference type="Gene3D" id="1.25.40.20">
    <property type="entry name" value="Ankyrin repeat-containing domain"/>
    <property type="match status" value="2"/>
</dbReference>
<accession>A0ABP8RWF9</accession>
<feature type="repeat" description="ANK" evidence="3">
    <location>
        <begin position="72"/>
        <end position="104"/>
    </location>
</feature>
<proteinExistence type="predicted"/>
<evidence type="ECO:0000256" key="3">
    <source>
        <dbReference type="PROSITE-ProRule" id="PRU00023"/>
    </source>
</evidence>
<name>A0ABP8RWF9_9PSEU</name>
<dbReference type="Pfam" id="PF12796">
    <property type="entry name" value="Ank_2"/>
    <property type="match status" value="1"/>
</dbReference>
<dbReference type="InterPro" id="IPR036770">
    <property type="entry name" value="Ankyrin_rpt-contain_sf"/>
</dbReference>
<gene>
    <name evidence="4" type="ORF">GCM10023175_42470</name>
</gene>
<dbReference type="SUPFAM" id="SSF48403">
    <property type="entry name" value="Ankyrin repeat"/>
    <property type="match status" value="1"/>
</dbReference>
<dbReference type="RefSeq" id="WP_345421265.1">
    <property type="nucleotide sequence ID" value="NZ_BAABGT010000066.1"/>
</dbReference>
<dbReference type="SMART" id="SM00248">
    <property type="entry name" value="ANK"/>
    <property type="match status" value="5"/>
</dbReference>
<dbReference type="PROSITE" id="PS50088">
    <property type="entry name" value="ANK_REPEAT"/>
    <property type="match status" value="1"/>
</dbReference>
<evidence type="ECO:0008006" key="6">
    <source>
        <dbReference type="Google" id="ProtNLM"/>
    </source>
</evidence>
<dbReference type="InterPro" id="IPR002110">
    <property type="entry name" value="Ankyrin_rpt"/>
</dbReference>
<keyword evidence="1" id="KW-0677">Repeat</keyword>
<reference evidence="5" key="1">
    <citation type="journal article" date="2019" name="Int. J. Syst. Evol. Microbiol.">
        <title>The Global Catalogue of Microorganisms (GCM) 10K type strain sequencing project: providing services to taxonomists for standard genome sequencing and annotation.</title>
        <authorList>
            <consortium name="The Broad Institute Genomics Platform"/>
            <consortium name="The Broad Institute Genome Sequencing Center for Infectious Disease"/>
            <person name="Wu L."/>
            <person name="Ma J."/>
        </authorList>
    </citation>
    <scope>NUCLEOTIDE SEQUENCE [LARGE SCALE GENOMIC DNA]</scope>
    <source>
        <strain evidence="5">JCM 17906</strain>
    </source>
</reference>
<comment type="caution">
    <text evidence="4">The sequence shown here is derived from an EMBL/GenBank/DDBJ whole genome shotgun (WGS) entry which is preliminary data.</text>
</comment>
<dbReference type="PROSITE" id="PS50297">
    <property type="entry name" value="ANK_REP_REGION"/>
    <property type="match status" value="1"/>
</dbReference>
<sequence>MNAVEAVRAGDLDRLAVLLAADPGLVHARPDGQRTLLHVLADWPGNRAHGPATAAALVAAGADVDARFVGAHRETALHWAASNDDVPLVDALLDLGADIDADGAVIADGTPLSDAVAFAQRAAAARLVERGATVRQAEAAALGLVDLLDSVDDLDLCFWYACHGGSRAAAELLLARGARLDHVPGWERLTPLDAAERAGAAELVAWLRGRGARRASEL</sequence>
<evidence type="ECO:0000313" key="5">
    <source>
        <dbReference type="Proteomes" id="UP001501598"/>
    </source>
</evidence>